<evidence type="ECO:0000313" key="3">
    <source>
        <dbReference type="Proteomes" id="UP001144323"/>
    </source>
</evidence>
<dbReference type="AlphaFoldDB" id="A0A9W6LTT8"/>
<feature type="transmembrane region" description="Helical" evidence="1">
    <location>
        <begin position="37"/>
        <end position="55"/>
    </location>
</feature>
<dbReference type="EMBL" id="BSEC01000001">
    <property type="protein sequence ID" value="GLI94851.1"/>
    <property type="molecule type" value="Genomic_DNA"/>
</dbReference>
<gene>
    <name evidence="2" type="ORF">LMG27198_38430</name>
</gene>
<keyword evidence="1" id="KW-0812">Transmembrane</keyword>
<comment type="caution">
    <text evidence="2">The sequence shown here is derived from an EMBL/GenBank/DDBJ whole genome shotgun (WGS) entry which is preliminary data.</text>
</comment>
<proteinExistence type="predicted"/>
<protein>
    <submittedName>
        <fullName evidence="2">Uncharacterized protein</fullName>
    </submittedName>
</protein>
<accession>A0A9W6LTT8</accession>
<keyword evidence="1" id="KW-1133">Transmembrane helix</keyword>
<feature type="transmembrane region" description="Helical" evidence="1">
    <location>
        <begin position="62"/>
        <end position="80"/>
    </location>
</feature>
<organism evidence="2 3">
    <name type="scientific">Methylocystis echinoides</name>
    <dbReference type="NCBI Taxonomy" id="29468"/>
    <lineage>
        <taxon>Bacteria</taxon>
        <taxon>Pseudomonadati</taxon>
        <taxon>Pseudomonadota</taxon>
        <taxon>Alphaproteobacteria</taxon>
        <taxon>Hyphomicrobiales</taxon>
        <taxon>Methylocystaceae</taxon>
        <taxon>Methylocystis</taxon>
    </lineage>
</organism>
<dbReference type="RefSeq" id="WP_281805093.1">
    <property type="nucleotide sequence ID" value="NZ_BSEC01000001.1"/>
</dbReference>
<evidence type="ECO:0000313" key="2">
    <source>
        <dbReference type="EMBL" id="GLI94851.1"/>
    </source>
</evidence>
<feature type="transmembrane region" description="Helical" evidence="1">
    <location>
        <begin position="12"/>
        <end position="31"/>
    </location>
</feature>
<keyword evidence="1" id="KW-0472">Membrane</keyword>
<name>A0A9W6LTT8_9HYPH</name>
<reference evidence="2" key="1">
    <citation type="journal article" date="2023" name="Int. J. Syst. Evol. Microbiol.">
        <title>Methylocystis iwaonis sp. nov., a type II methane-oxidizing bacterium from surface soil of a rice paddy field in Japan, and emended description of the genus Methylocystis (ex Whittenbury et al. 1970) Bowman et al. 1993.</title>
        <authorList>
            <person name="Kaise H."/>
            <person name="Sawadogo J.B."/>
            <person name="Alam M.S."/>
            <person name="Ueno C."/>
            <person name="Dianou D."/>
            <person name="Shinjo R."/>
            <person name="Asakawa S."/>
        </authorList>
    </citation>
    <scope>NUCLEOTIDE SEQUENCE</scope>
    <source>
        <strain evidence="2">LMG27198</strain>
    </source>
</reference>
<keyword evidence="3" id="KW-1185">Reference proteome</keyword>
<sequence length="118" mass="11872">MITLIADPRFIDVILALVAVEAVGLLGVRKLSGAGPAPLGFLCTLLAGAFLLLALRFALAGASAYAIAGCLALGLVAHLADLSLRWSPASVNDAQSTIGKQTAIAQARPKAAPSAPGR</sequence>
<dbReference type="Proteomes" id="UP001144323">
    <property type="component" value="Unassembled WGS sequence"/>
</dbReference>
<evidence type="ECO:0000256" key="1">
    <source>
        <dbReference type="SAM" id="Phobius"/>
    </source>
</evidence>